<evidence type="ECO:0000256" key="2">
    <source>
        <dbReference type="SAM" id="Phobius"/>
    </source>
</evidence>
<protein>
    <submittedName>
        <fullName evidence="3">Uncharacterized protein</fullName>
    </submittedName>
</protein>
<sequence>MAWQLLTTPLRRRGTAYLIVLGVAAVLIVIAQTLTETGTATRRQTIRSANEQKAMDCAEAATNLVYRLVAEDMNDPQMIYDAILLKGLKTESWYWKFRMPQLMAGANVDPVSFKNNSISHADTSGNGLGLEISVGPQMLAKLRKEYKNQDFADLEDLYRDMGGEVTIKSEASIKKMFGILPKSNKYEIPGITFDLTEFNNLADLNVGNFLNSIMSDQEFKIDLTEQLLSQMPDINFGDVVYNVIKNININLALEAVAVPIPIGRLVGALLKGMISKLGSGATLKGFLRETLLKDLKLEIDLTDFKNSIRNKILGILPDEIRTLAGQVNWGVTVEKVGVFEVKTTVEYQPQGPRGPTIKKVLLTQRDFRVADVQPIAPDYTFFVANTALLFEDEAVENAQGFKGDEQINWAEGMGSLVCHNITFFDAELFKNLKNFFGAIGSGDIEKLANSYFLPGRVRVNGTKPMEVRLNFGLLDFLGSQYTFTDALRGCEVAALLINNKDKNKHREVEENAADKPAKLKTPDPAEHPFMPTMGESLYGTSVESPPPLGGWVALFNILEGYLERLGAGQGLGLSAGDFMSVPVNALKLPHFDWPWLTDGFMWIPVPKFYNKTYFFGDFHCEFPLSMRVEGNLWKRFSRVRLPMIRIFIPLNWLFGCPNVDITLPPLPFQTNVVEPYGFCSHPPLETSTGEVDAERMKKEWDPNDKKNLPANVYSPMQYLKKASYYYATTADFSKDIENRSTEMDIPGVGRKMVFNCDGVTFVECTDGQGLFFRNDLWVCGRGMIVAAGNIHLKSIRRVDPPGGPPTMLSIVARNGALINNGKNVVEACLYGDRGLMNPFYGSLKIYGNLVVNQFKRSDCQGKIDIHFQANRTHSSLLSYFKDIAKYDPTRYQATFSKKWRVYEFLKN</sequence>
<keyword evidence="2" id="KW-1133">Transmembrane helix</keyword>
<feature type="region of interest" description="Disordered" evidence="1">
    <location>
        <begin position="505"/>
        <end position="526"/>
    </location>
</feature>
<evidence type="ECO:0000313" key="4">
    <source>
        <dbReference type="Proteomes" id="UP000252355"/>
    </source>
</evidence>
<name>A0A367ZPG2_9BACT</name>
<comment type="caution">
    <text evidence="3">The sequence shown here is derived from an EMBL/GenBank/DDBJ whole genome shotgun (WGS) entry which is preliminary data.</text>
</comment>
<dbReference type="EMBL" id="QOQW01000014">
    <property type="protein sequence ID" value="RCK79251.1"/>
    <property type="molecule type" value="Genomic_DNA"/>
</dbReference>
<keyword evidence="2" id="KW-0812">Transmembrane</keyword>
<reference evidence="3 4" key="1">
    <citation type="submission" date="2018-05" db="EMBL/GenBank/DDBJ databases">
        <title>A metagenomic window into the 2 km-deep terrestrial subsurface aquifer revealed taxonomically and functionally diverse microbial community comprising novel uncultured bacterial lineages.</title>
        <authorList>
            <person name="Kadnikov V.V."/>
            <person name="Mardanov A.V."/>
            <person name="Beletsky A.V."/>
            <person name="Banks D."/>
            <person name="Pimenov N.V."/>
            <person name="Frank Y.A."/>
            <person name="Karnachuk O.V."/>
            <person name="Ravin N.V."/>
        </authorList>
    </citation>
    <scope>NUCLEOTIDE SEQUENCE [LARGE SCALE GENOMIC DNA]</scope>
    <source>
        <strain evidence="3">BY5</strain>
    </source>
</reference>
<organism evidence="3 4">
    <name type="scientific">Candidatus Ozemobacter sibiricus</name>
    <dbReference type="NCBI Taxonomy" id="2268124"/>
    <lineage>
        <taxon>Bacteria</taxon>
        <taxon>Candidatus Ozemobacteria</taxon>
        <taxon>Candidatus Ozemobacterales</taxon>
        <taxon>Candidatus Ozemobacteraceae</taxon>
        <taxon>Candidatus Ozemobacter</taxon>
    </lineage>
</organism>
<dbReference type="AlphaFoldDB" id="A0A367ZPG2"/>
<gene>
    <name evidence="3" type="ORF">OZSIB_0122</name>
</gene>
<evidence type="ECO:0000313" key="3">
    <source>
        <dbReference type="EMBL" id="RCK79251.1"/>
    </source>
</evidence>
<dbReference type="Proteomes" id="UP000252355">
    <property type="component" value="Unassembled WGS sequence"/>
</dbReference>
<proteinExistence type="predicted"/>
<accession>A0A367ZPG2</accession>
<evidence type="ECO:0000256" key="1">
    <source>
        <dbReference type="SAM" id="MobiDB-lite"/>
    </source>
</evidence>
<keyword evidence="2" id="KW-0472">Membrane</keyword>
<feature type="transmembrane region" description="Helical" evidence="2">
    <location>
        <begin position="16"/>
        <end position="34"/>
    </location>
</feature>